<comment type="similarity">
    <text evidence="2 6">Belongs to the transposase mutator family.</text>
</comment>
<dbReference type="GO" id="GO:0006313">
    <property type="term" value="P:DNA transposition"/>
    <property type="evidence" value="ECO:0007669"/>
    <property type="project" value="UniProtKB-UniRule"/>
</dbReference>
<dbReference type="Pfam" id="PF00872">
    <property type="entry name" value="Transposase_mut"/>
    <property type="match status" value="1"/>
</dbReference>
<dbReference type="PANTHER" id="PTHR33217:SF9">
    <property type="entry name" value="MUTATOR FAMILY TRANSPOSASE"/>
    <property type="match status" value="1"/>
</dbReference>
<evidence type="ECO:0000313" key="8">
    <source>
        <dbReference type="EMBL" id="OBR98948.1"/>
    </source>
</evidence>
<keyword evidence="4 6" id="KW-0238">DNA-binding</keyword>
<reference evidence="8 9" key="1">
    <citation type="submission" date="2016-06" db="EMBL/GenBank/DDBJ databases">
        <authorList>
            <person name="Kjaerup R.B."/>
            <person name="Dalgaard T.S."/>
            <person name="Juul-Madsen H.R."/>
        </authorList>
    </citation>
    <scope>NUCLEOTIDE SEQUENCE [LARGE SCALE GENOMIC DNA]</scope>
    <source>
        <strain evidence="8 9">1245752.6</strain>
    </source>
</reference>
<evidence type="ECO:0000313" key="9">
    <source>
        <dbReference type="Proteomes" id="UP000093757"/>
    </source>
</evidence>
<evidence type="ECO:0000256" key="7">
    <source>
        <dbReference type="SAM" id="MobiDB-lite"/>
    </source>
</evidence>
<proteinExistence type="inferred from homology"/>
<accession>A0A1A6B9N0</accession>
<evidence type="ECO:0000256" key="5">
    <source>
        <dbReference type="ARBA" id="ARBA00023172"/>
    </source>
</evidence>
<keyword evidence="6" id="KW-0814">Transposable element</keyword>
<evidence type="ECO:0000256" key="1">
    <source>
        <dbReference type="ARBA" id="ARBA00002190"/>
    </source>
</evidence>
<dbReference type="GO" id="GO:0003677">
    <property type="term" value="F:DNA binding"/>
    <property type="evidence" value="ECO:0007669"/>
    <property type="project" value="UniProtKB-UniRule"/>
</dbReference>
<name>A0A1A6B9N0_MYCGO</name>
<evidence type="ECO:0000256" key="4">
    <source>
        <dbReference type="ARBA" id="ARBA00023125"/>
    </source>
</evidence>
<gene>
    <name evidence="8" type="ORF">A9W98_32700</name>
</gene>
<keyword evidence="5 6" id="KW-0233">DNA recombination</keyword>
<dbReference type="Proteomes" id="UP000093757">
    <property type="component" value="Unassembled WGS sequence"/>
</dbReference>
<dbReference type="InterPro" id="IPR001207">
    <property type="entry name" value="Transposase_mutator"/>
</dbReference>
<dbReference type="AlphaFoldDB" id="A0A1A6B9N0"/>
<evidence type="ECO:0000256" key="3">
    <source>
        <dbReference type="ARBA" id="ARBA00022578"/>
    </source>
</evidence>
<dbReference type="EMBL" id="MAEM01000486">
    <property type="protein sequence ID" value="OBR98948.1"/>
    <property type="molecule type" value="Genomic_DNA"/>
</dbReference>
<protein>
    <recommendedName>
        <fullName evidence="6">Mutator family transposase</fullName>
    </recommendedName>
</protein>
<comment type="caution">
    <text evidence="8">The sequence shown here is derived from an EMBL/GenBank/DDBJ whole genome shotgun (WGS) entry which is preliminary data.</text>
</comment>
<dbReference type="PANTHER" id="PTHR33217">
    <property type="entry name" value="TRANSPOSASE FOR INSERTION SEQUENCE ELEMENT IS1081"/>
    <property type="match status" value="1"/>
</dbReference>
<keyword evidence="3 6" id="KW-0815">Transposition</keyword>
<dbReference type="GO" id="GO:0004803">
    <property type="term" value="F:transposase activity"/>
    <property type="evidence" value="ECO:0007669"/>
    <property type="project" value="UniProtKB-UniRule"/>
</dbReference>
<evidence type="ECO:0000256" key="6">
    <source>
        <dbReference type="RuleBase" id="RU365089"/>
    </source>
</evidence>
<sequence>MFAEDRELPEILEEVARLGAQLLMQAALEAEVTEFLGRERYQRAAACPDANEGSRNGYRPVTVKTTTGPVTLERPKLRGTTAAFASRLFGKHVTKTNALETLVIAAFVRGLSVRDVEAALAEALGDQAAISKSTVSEVCKAIRAEYQAWARRRLDEIVLDYLFLDASFFRMHPGSPAEPVLAAWGITTEGKPVFVGLSPGTGESTDAWSDFLTDLRERGLGTPLLVVSDGAKGLIAAIEQIYPKALRQRCLIHRLRNVLAKIPTGVQVEVRDGYWAIFDTTDLTVEPGPRLVEIIDKRIEAFAAKYCDLYPAAMRILLTDKAGLTAYLRFPVEHHGRVRHSNLIERSFGETKRRTRVIGRFPGETSAISLVWAVLDRASAAWRGLTMTPAGTRLLQDLRRSLLDPPRELRPPPATTSADTDPADPVSATA</sequence>
<feature type="region of interest" description="Disordered" evidence="7">
    <location>
        <begin position="403"/>
        <end position="430"/>
    </location>
</feature>
<dbReference type="NCBIfam" id="NF033543">
    <property type="entry name" value="transpos_IS256"/>
    <property type="match status" value="1"/>
</dbReference>
<evidence type="ECO:0000256" key="2">
    <source>
        <dbReference type="ARBA" id="ARBA00010961"/>
    </source>
</evidence>
<organism evidence="8 9">
    <name type="scientific">Mycobacterium gordonae</name>
    <dbReference type="NCBI Taxonomy" id="1778"/>
    <lineage>
        <taxon>Bacteria</taxon>
        <taxon>Bacillati</taxon>
        <taxon>Actinomycetota</taxon>
        <taxon>Actinomycetes</taxon>
        <taxon>Mycobacteriales</taxon>
        <taxon>Mycobacteriaceae</taxon>
        <taxon>Mycobacterium</taxon>
    </lineage>
</organism>
<feature type="compositionally biased region" description="Low complexity" evidence="7">
    <location>
        <begin position="415"/>
        <end position="430"/>
    </location>
</feature>
<comment type="function">
    <text evidence="1 6">Required for the transposition of the insertion element.</text>
</comment>